<dbReference type="GO" id="GO:0070319">
    <property type="term" value="C:Golgi to plasma membrane transport vesicle"/>
    <property type="evidence" value="ECO:0007669"/>
    <property type="project" value="TreeGrafter"/>
</dbReference>
<evidence type="ECO:0000256" key="2">
    <source>
        <dbReference type="SAM" id="MobiDB-lite"/>
    </source>
</evidence>
<sequence length="241" mass="27437">MAFNALPNGIQATHRHNDSALYVGNGKDEAARMRIKELEEENHILAQKATDASQHYANYENQIRVLQTQLQQQRHEAANAARLAAEQEQPAPQPDRMGLSRLGSFMRKPSLAPTSTPSHDSSAREQELEASLAKEQKVRIEAEKKVKVVNAEIEELSATLFQQANDMVAAERKDNAALKDKIKELEKAGGNVSEVMRKENERLKQKLRSFEQREVERKRRLDKLEAAQKRIDRVRTMLRPP</sequence>
<feature type="compositionally biased region" description="Low complexity" evidence="2">
    <location>
        <begin position="79"/>
        <end position="89"/>
    </location>
</feature>
<evidence type="ECO:0000313" key="5">
    <source>
        <dbReference type="Proteomes" id="UP000799537"/>
    </source>
</evidence>
<dbReference type="AlphaFoldDB" id="A0A6A6C332"/>
<feature type="region of interest" description="Disordered" evidence="2">
    <location>
        <begin position="79"/>
        <end position="130"/>
    </location>
</feature>
<dbReference type="GO" id="GO:0051286">
    <property type="term" value="C:cell tip"/>
    <property type="evidence" value="ECO:0007669"/>
    <property type="project" value="TreeGrafter"/>
</dbReference>
<dbReference type="Proteomes" id="UP000799537">
    <property type="component" value="Unassembled WGS sequence"/>
</dbReference>
<dbReference type="GeneID" id="54562282"/>
<dbReference type="GO" id="GO:0006887">
    <property type="term" value="P:exocytosis"/>
    <property type="evidence" value="ECO:0007669"/>
    <property type="project" value="TreeGrafter"/>
</dbReference>
<dbReference type="EMBL" id="ML993620">
    <property type="protein sequence ID" value="KAF2161343.1"/>
    <property type="molecule type" value="Genomic_DNA"/>
</dbReference>
<reference evidence="4" key="1">
    <citation type="journal article" date="2020" name="Stud. Mycol.">
        <title>101 Dothideomycetes genomes: a test case for predicting lifestyles and emergence of pathogens.</title>
        <authorList>
            <person name="Haridas S."/>
            <person name="Albert R."/>
            <person name="Binder M."/>
            <person name="Bloem J."/>
            <person name="Labutti K."/>
            <person name="Salamov A."/>
            <person name="Andreopoulos B."/>
            <person name="Baker S."/>
            <person name="Barry K."/>
            <person name="Bills G."/>
            <person name="Bluhm B."/>
            <person name="Cannon C."/>
            <person name="Castanera R."/>
            <person name="Culley D."/>
            <person name="Daum C."/>
            <person name="Ezra D."/>
            <person name="Gonzalez J."/>
            <person name="Henrissat B."/>
            <person name="Kuo A."/>
            <person name="Liang C."/>
            <person name="Lipzen A."/>
            <person name="Lutzoni F."/>
            <person name="Magnuson J."/>
            <person name="Mondo S."/>
            <person name="Nolan M."/>
            <person name="Ohm R."/>
            <person name="Pangilinan J."/>
            <person name="Park H.-J."/>
            <person name="Ramirez L."/>
            <person name="Alfaro M."/>
            <person name="Sun H."/>
            <person name="Tritt A."/>
            <person name="Yoshinaga Y."/>
            <person name="Zwiers L.-H."/>
            <person name="Turgeon B."/>
            <person name="Goodwin S."/>
            <person name="Spatafora J."/>
            <person name="Crous P."/>
            <person name="Grigoriev I."/>
        </authorList>
    </citation>
    <scope>NUCLEOTIDE SEQUENCE</scope>
    <source>
        <strain evidence="4">ATCC 36951</strain>
    </source>
</reference>
<evidence type="ECO:0000259" key="3">
    <source>
        <dbReference type="Pfam" id="PF06428"/>
    </source>
</evidence>
<dbReference type="GO" id="GO:0005085">
    <property type="term" value="F:guanyl-nucleotide exchange factor activity"/>
    <property type="evidence" value="ECO:0007669"/>
    <property type="project" value="InterPro"/>
</dbReference>
<keyword evidence="1" id="KW-0175">Coiled coil</keyword>
<gene>
    <name evidence="4" type="ORF">M409DRAFT_28379</name>
</gene>
<evidence type="ECO:0000313" key="4">
    <source>
        <dbReference type="EMBL" id="KAF2161343.1"/>
    </source>
</evidence>
<organism evidence="4 5">
    <name type="scientific">Zasmidium cellare ATCC 36951</name>
    <dbReference type="NCBI Taxonomy" id="1080233"/>
    <lineage>
        <taxon>Eukaryota</taxon>
        <taxon>Fungi</taxon>
        <taxon>Dikarya</taxon>
        <taxon>Ascomycota</taxon>
        <taxon>Pezizomycotina</taxon>
        <taxon>Dothideomycetes</taxon>
        <taxon>Dothideomycetidae</taxon>
        <taxon>Mycosphaerellales</taxon>
        <taxon>Mycosphaerellaceae</taxon>
        <taxon>Zasmidium</taxon>
    </lineage>
</organism>
<keyword evidence="5" id="KW-1185">Reference proteome</keyword>
<dbReference type="SUPFAM" id="SSF144284">
    <property type="entry name" value="Sec2 N-terminal region"/>
    <property type="match status" value="1"/>
</dbReference>
<dbReference type="InterPro" id="IPR009449">
    <property type="entry name" value="Sec2_N"/>
</dbReference>
<dbReference type="Pfam" id="PF06428">
    <property type="entry name" value="Sec2p"/>
    <property type="match status" value="1"/>
</dbReference>
<dbReference type="InterPro" id="IPR040351">
    <property type="entry name" value="RAB3IL/RAB3IP/Sec2"/>
</dbReference>
<feature type="compositionally biased region" description="Basic and acidic residues" evidence="2">
    <location>
        <begin position="121"/>
        <end position="130"/>
    </location>
</feature>
<dbReference type="RefSeq" id="XP_033662232.1">
    <property type="nucleotide sequence ID" value="XM_033809010.1"/>
</dbReference>
<feature type="domain" description="GDP/GTP exchange factor Sec2 N-terminal" evidence="3">
    <location>
        <begin position="119"/>
        <end position="204"/>
    </location>
</feature>
<dbReference type="Gene3D" id="6.10.140.910">
    <property type="match status" value="1"/>
</dbReference>
<dbReference type="PANTHER" id="PTHR14430:SF4">
    <property type="entry name" value="GDP_GTP EXCHANGE FACTOR SEC2 N-TERMINAL DOMAIN-CONTAINING PROTEIN"/>
    <property type="match status" value="1"/>
</dbReference>
<evidence type="ECO:0000256" key="1">
    <source>
        <dbReference type="ARBA" id="ARBA00023054"/>
    </source>
</evidence>
<proteinExistence type="predicted"/>
<accession>A0A6A6C332</accession>
<protein>
    <recommendedName>
        <fullName evidence="3">GDP/GTP exchange factor Sec2 N-terminal domain-containing protein</fullName>
    </recommendedName>
</protein>
<name>A0A6A6C332_ZASCE</name>
<dbReference type="OrthoDB" id="5560525at2759"/>
<dbReference type="PANTHER" id="PTHR14430">
    <property type="entry name" value="RABIN3-RELATED"/>
    <property type="match status" value="1"/>
</dbReference>